<name>A0A3M7QFX1_BRAPC</name>
<dbReference type="EMBL" id="REGN01006234">
    <property type="protein sequence ID" value="RNA10336.1"/>
    <property type="molecule type" value="Genomic_DNA"/>
</dbReference>
<feature type="chain" id="PRO_5018278610" evidence="1">
    <location>
        <begin position="26"/>
        <end position="97"/>
    </location>
</feature>
<gene>
    <name evidence="2" type="ORF">BpHYR1_051730</name>
</gene>
<dbReference type="Proteomes" id="UP000276133">
    <property type="component" value="Unassembled WGS sequence"/>
</dbReference>
<reference evidence="2 3" key="1">
    <citation type="journal article" date="2018" name="Sci. Rep.">
        <title>Genomic signatures of local adaptation to the degree of environmental predictability in rotifers.</title>
        <authorList>
            <person name="Franch-Gras L."/>
            <person name="Hahn C."/>
            <person name="Garcia-Roger E.M."/>
            <person name="Carmona M.J."/>
            <person name="Serra M."/>
            <person name="Gomez A."/>
        </authorList>
    </citation>
    <scope>NUCLEOTIDE SEQUENCE [LARGE SCALE GENOMIC DNA]</scope>
    <source>
        <strain evidence="2">HYR1</strain>
    </source>
</reference>
<evidence type="ECO:0000313" key="2">
    <source>
        <dbReference type="EMBL" id="RNA10336.1"/>
    </source>
</evidence>
<dbReference type="AlphaFoldDB" id="A0A3M7QFX1"/>
<accession>A0A3M7QFX1</accession>
<organism evidence="2 3">
    <name type="scientific">Brachionus plicatilis</name>
    <name type="common">Marine rotifer</name>
    <name type="synonym">Brachionus muelleri</name>
    <dbReference type="NCBI Taxonomy" id="10195"/>
    <lineage>
        <taxon>Eukaryota</taxon>
        <taxon>Metazoa</taxon>
        <taxon>Spiralia</taxon>
        <taxon>Gnathifera</taxon>
        <taxon>Rotifera</taxon>
        <taxon>Eurotatoria</taxon>
        <taxon>Monogononta</taxon>
        <taxon>Pseudotrocha</taxon>
        <taxon>Ploima</taxon>
        <taxon>Brachionidae</taxon>
        <taxon>Brachionus</taxon>
    </lineage>
</organism>
<keyword evidence="1" id="KW-0732">Signal</keyword>
<sequence length="97" mass="11295">MKLCKKSSFCFNCLIYLQSFCGASSYIQHVCCNICHFAERFDHIYSKLVISCISNGKEAFLTISRRLNFDSENDYKNSTISKAKLIFQRTLNFRNNI</sequence>
<evidence type="ECO:0000256" key="1">
    <source>
        <dbReference type="SAM" id="SignalP"/>
    </source>
</evidence>
<protein>
    <submittedName>
        <fullName evidence="2">Uncharacterized protein</fullName>
    </submittedName>
</protein>
<proteinExistence type="predicted"/>
<keyword evidence="3" id="KW-1185">Reference proteome</keyword>
<feature type="signal peptide" evidence="1">
    <location>
        <begin position="1"/>
        <end position="25"/>
    </location>
</feature>
<comment type="caution">
    <text evidence="2">The sequence shown here is derived from an EMBL/GenBank/DDBJ whole genome shotgun (WGS) entry which is preliminary data.</text>
</comment>
<evidence type="ECO:0000313" key="3">
    <source>
        <dbReference type="Proteomes" id="UP000276133"/>
    </source>
</evidence>